<keyword evidence="5 8" id="KW-0812">Transmembrane</keyword>
<dbReference type="GO" id="GO:0009103">
    <property type="term" value="P:lipopolysaccharide biosynthetic process"/>
    <property type="evidence" value="ECO:0007669"/>
    <property type="project" value="UniProtKB-ARBA"/>
</dbReference>
<keyword evidence="4" id="KW-0808">Transferase</keyword>
<evidence type="ECO:0000256" key="8">
    <source>
        <dbReference type="SAM" id="Phobius"/>
    </source>
</evidence>
<feature type="transmembrane region" description="Helical" evidence="8">
    <location>
        <begin position="354"/>
        <end position="374"/>
    </location>
</feature>
<keyword evidence="7 8" id="KW-0472">Membrane</keyword>
<feature type="domain" description="Glycosyltransferase RgtA/B/C/D-like" evidence="9">
    <location>
        <begin position="63"/>
        <end position="211"/>
    </location>
</feature>
<evidence type="ECO:0000256" key="7">
    <source>
        <dbReference type="ARBA" id="ARBA00023136"/>
    </source>
</evidence>
<dbReference type="EMBL" id="RCBY01000208">
    <property type="protein sequence ID" value="RQH28484.1"/>
    <property type="molecule type" value="Genomic_DNA"/>
</dbReference>
<evidence type="ECO:0000256" key="6">
    <source>
        <dbReference type="ARBA" id="ARBA00022989"/>
    </source>
</evidence>
<keyword evidence="11" id="KW-1185">Reference proteome</keyword>
<dbReference type="AlphaFoldDB" id="A0A3N6PDJ8"/>
<dbReference type="Proteomes" id="UP000269154">
    <property type="component" value="Unassembled WGS sequence"/>
</dbReference>
<dbReference type="OrthoDB" id="438909at2"/>
<dbReference type="InterPro" id="IPR038731">
    <property type="entry name" value="RgtA/B/C-like"/>
</dbReference>
<evidence type="ECO:0000313" key="11">
    <source>
        <dbReference type="Proteomes" id="UP000269154"/>
    </source>
</evidence>
<protein>
    <recommendedName>
        <fullName evidence="9">Glycosyltransferase RgtA/B/C/D-like domain-containing protein</fullName>
    </recommendedName>
</protein>
<accession>A0A3N6PDJ8</accession>
<organism evidence="10 11">
    <name type="scientific">Okeania hirsuta</name>
    <dbReference type="NCBI Taxonomy" id="1458930"/>
    <lineage>
        <taxon>Bacteria</taxon>
        <taxon>Bacillati</taxon>
        <taxon>Cyanobacteriota</taxon>
        <taxon>Cyanophyceae</taxon>
        <taxon>Oscillatoriophycideae</taxon>
        <taxon>Oscillatoriales</taxon>
        <taxon>Microcoleaceae</taxon>
        <taxon>Okeania</taxon>
    </lineage>
</organism>
<sequence length="507" mass="58757">MNTTTHKEKFYWQQWVPITVILLLATGLYFYNIGTESMWNEELYSVNDTKVKISLFRVRPIYYIVLKFWMLFGTSDSWLRSLSVVFGLGSVFLIYQLGRRVAGEVTGLIAALLLALSPLFINFAQMVRMYSLSTCLAIGGSLALVYTLENPTNSSMAWWACTRALMNMTAPLNASLLLPDILIFCLKFRKQRDVLLRFGKWALVGLVLWFPSLWVLLSSKFFNFLLPALNISNKVNISDVDISYVRHRFPSLVEVIRKLRHLTAFPFPSTSKAISLFYQAYTIILLFLLSFGLIKKHRSGKLLWIAAWAFIPATMIFLVSQRLWIDRYLLFLSPYILILLAAGFMRLWNWQRTVAIVVAIIYLIAVTNGLVRYYTVQDRQDWRGLAQVISAIEKPGDKIVLSIDSDKMTTALTHYYHGIAPIYRNPEICSTAKVNKTDLEVELSNLLPIERLWLVCHNDFDRTFFEKTFGEQLKVEKHWAFTNEQFYREKDLMHLFLATPNSNRYLQ</sequence>
<dbReference type="Pfam" id="PF13231">
    <property type="entry name" value="PMT_2"/>
    <property type="match status" value="1"/>
</dbReference>
<feature type="transmembrane region" description="Helical" evidence="8">
    <location>
        <begin position="12"/>
        <end position="31"/>
    </location>
</feature>
<evidence type="ECO:0000256" key="1">
    <source>
        <dbReference type="ARBA" id="ARBA00004651"/>
    </source>
</evidence>
<feature type="transmembrane region" description="Helical" evidence="8">
    <location>
        <begin position="168"/>
        <end position="186"/>
    </location>
</feature>
<evidence type="ECO:0000259" key="9">
    <source>
        <dbReference type="Pfam" id="PF13231"/>
    </source>
</evidence>
<evidence type="ECO:0000256" key="4">
    <source>
        <dbReference type="ARBA" id="ARBA00022679"/>
    </source>
</evidence>
<comment type="subcellular location">
    <subcellularLocation>
        <location evidence="1">Cell membrane</location>
        <topology evidence="1">Multi-pass membrane protein</topology>
    </subcellularLocation>
</comment>
<gene>
    <name evidence="10" type="ORF">D5R40_25525</name>
</gene>
<feature type="transmembrane region" description="Helical" evidence="8">
    <location>
        <begin position="130"/>
        <end position="148"/>
    </location>
</feature>
<dbReference type="PANTHER" id="PTHR33908">
    <property type="entry name" value="MANNOSYLTRANSFERASE YKCB-RELATED"/>
    <property type="match status" value="1"/>
</dbReference>
<keyword evidence="6 8" id="KW-1133">Transmembrane helix</keyword>
<feature type="transmembrane region" description="Helical" evidence="8">
    <location>
        <begin position="328"/>
        <end position="347"/>
    </location>
</feature>
<dbReference type="RefSeq" id="WP_124155391.1">
    <property type="nucleotide sequence ID" value="NZ_CAWOLW010000122.1"/>
</dbReference>
<evidence type="ECO:0000313" key="10">
    <source>
        <dbReference type="EMBL" id="RQH28484.1"/>
    </source>
</evidence>
<comment type="caution">
    <text evidence="10">The sequence shown here is derived from an EMBL/GenBank/DDBJ whole genome shotgun (WGS) entry which is preliminary data.</text>
</comment>
<feature type="transmembrane region" description="Helical" evidence="8">
    <location>
        <begin position="302"/>
        <end position="322"/>
    </location>
</feature>
<dbReference type="GO" id="GO:0010041">
    <property type="term" value="P:response to iron(III) ion"/>
    <property type="evidence" value="ECO:0007669"/>
    <property type="project" value="TreeGrafter"/>
</dbReference>
<feature type="transmembrane region" description="Helical" evidence="8">
    <location>
        <begin position="198"/>
        <end position="217"/>
    </location>
</feature>
<keyword evidence="2" id="KW-1003">Cell membrane</keyword>
<evidence type="ECO:0000256" key="2">
    <source>
        <dbReference type="ARBA" id="ARBA00022475"/>
    </source>
</evidence>
<evidence type="ECO:0000256" key="3">
    <source>
        <dbReference type="ARBA" id="ARBA00022676"/>
    </source>
</evidence>
<feature type="transmembrane region" description="Helical" evidence="8">
    <location>
        <begin position="276"/>
        <end position="295"/>
    </location>
</feature>
<evidence type="ECO:0000256" key="5">
    <source>
        <dbReference type="ARBA" id="ARBA00022692"/>
    </source>
</evidence>
<dbReference type="PANTHER" id="PTHR33908:SF3">
    <property type="entry name" value="UNDECAPRENYL PHOSPHATE-ALPHA-4-AMINO-4-DEOXY-L-ARABINOSE ARABINOSYL TRANSFERASE"/>
    <property type="match status" value="1"/>
</dbReference>
<proteinExistence type="predicted"/>
<name>A0A3N6PDJ8_9CYAN</name>
<dbReference type="InterPro" id="IPR050297">
    <property type="entry name" value="LipidA_mod_glycosyltrf_83"/>
</dbReference>
<keyword evidence="3" id="KW-0328">Glycosyltransferase</keyword>
<dbReference type="GO" id="GO:0005886">
    <property type="term" value="C:plasma membrane"/>
    <property type="evidence" value="ECO:0007669"/>
    <property type="project" value="UniProtKB-SubCell"/>
</dbReference>
<dbReference type="GO" id="GO:0016763">
    <property type="term" value="F:pentosyltransferase activity"/>
    <property type="evidence" value="ECO:0007669"/>
    <property type="project" value="TreeGrafter"/>
</dbReference>
<reference evidence="10 11" key="1">
    <citation type="journal article" date="2018" name="ACS Chem. Biol.">
        <title>Ketoreductase domain dysfunction expands chemodiversity: malyngamide biosynthesis in the cyanobacterium Okeania hirsuta.</title>
        <authorList>
            <person name="Moss N.A."/>
            <person name="Leao T."/>
            <person name="Rankin M."/>
            <person name="McCullough T.M."/>
            <person name="Qu P."/>
            <person name="Korobeynikov A."/>
            <person name="Smith J.L."/>
            <person name="Gerwick L."/>
            <person name="Gerwick W.H."/>
        </authorList>
    </citation>
    <scope>NUCLEOTIDE SEQUENCE [LARGE SCALE GENOMIC DNA]</scope>
    <source>
        <strain evidence="10 11">PAB10Feb10-1</strain>
    </source>
</reference>
<feature type="transmembrane region" description="Helical" evidence="8">
    <location>
        <begin position="101"/>
        <end position="123"/>
    </location>
</feature>